<dbReference type="SUPFAM" id="SSF52540">
    <property type="entry name" value="P-loop containing nucleoside triphosphate hydrolases"/>
    <property type="match status" value="1"/>
</dbReference>
<keyword evidence="1" id="KW-0813">Transport</keyword>
<dbReference type="InterPro" id="IPR050107">
    <property type="entry name" value="ABC_carbohydrate_import_ATPase"/>
</dbReference>
<evidence type="ECO:0000313" key="5">
    <source>
        <dbReference type="EMBL" id="GII96313.1"/>
    </source>
</evidence>
<keyword evidence="6" id="KW-1185">Reference proteome</keyword>
<proteinExistence type="predicted"/>
<accession>A0A919RM67</accession>
<name>A0A919RM67_9ACTN</name>
<protein>
    <submittedName>
        <fullName evidence="5">Uncharacterized protein</fullName>
    </submittedName>
</protein>
<dbReference type="RefSeq" id="WP_204031316.1">
    <property type="nucleotide sequence ID" value="NZ_BOOW01000043.1"/>
</dbReference>
<keyword evidence="2" id="KW-0677">Repeat</keyword>
<evidence type="ECO:0000313" key="6">
    <source>
        <dbReference type="Proteomes" id="UP000606172"/>
    </source>
</evidence>
<evidence type="ECO:0000256" key="4">
    <source>
        <dbReference type="ARBA" id="ARBA00022840"/>
    </source>
</evidence>
<dbReference type="Proteomes" id="UP000606172">
    <property type="component" value="Unassembled WGS sequence"/>
</dbReference>
<comment type="caution">
    <text evidence="5">The sequence shown here is derived from an EMBL/GenBank/DDBJ whole genome shotgun (WGS) entry which is preliminary data.</text>
</comment>
<dbReference type="InterPro" id="IPR027417">
    <property type="entry name" value="P-loop_NTPase"/>
</dbReference>
<organism evidence="5 6">
    <name type="scientific">Sinosporangium siamense</name>
    <dbReference type="NCBI Taxonomy" id="1367973"/>
    <lineage>
        <taxon>Bacteria</taxon>
        <taxon>Bacillati</taxon>
        <taxon>Actinomycetota</taxon>
        <taxon>Actinomycetes</taxon>
        <taxon>Streptosporangiales</taxon>
        <taxon>Streptosporangiaceae</taxon>
        <taxon>Sinosporangium</taxon>
    </lineage>
</organism>
<evidence type="ECO:0000256" key="2">
    <source>
        <dbReference type="ARBA" id="ARBA00022737"/>
    </source>
</evidence>
<dbReference type="Gene3D" id="3.40.50.300">
    <property type="entry name" value="P-loop containing nucleotide triphosphate hydrolases"/>
    <property type="match status" value="1"/>
</dbReference>
<keyword evidence="3" id="KW-0547">Nucleotide-binding</keyword>
<dbReference type="PANTHER" id="PTHR43790:SF9">
    <property type="entry name" value="GALACTOFURANOSE TRANSPORTER ATP-BINDING PROTEIN YTFR"/>
    <property type="match status" value="1"/>
</dbReference>
<gene>
    <name evidence="5" type="ORF">Ssi02_65440</name>
</gene>
<evidence type="ECO:0000256" key="1">
    <source>
        <dbReference type="ARBA" id="ARBA00022448"/>
    </source>
</evidence>
<dbReference type="PANTHER" id="PTHR43790">
    <property type="entry name" value="CARBOHYDRATE TRANSPORT ATP-BINDING PROTEIN MG119-RELATED"/>
    <property type="match status" value="1"/>
</dbReference>
<evidence type="ECO:0000256" key="3">
    <source>
        <dbReference type="ARBA" id="ARBA00022741"/>
    </source>
</evidence>
<reference evidence="5" key="1">
    <citation type="submission" date="2021-01" db="EMBL/GenBank/DDBJ databases">
        <title>Whole genome shotgun sequence of Sinosporangium siamense NBRC 109515.</title>
        <authorList>
            <person name="Komaki H."/>
            <person name="Tamura T."/>
        </authorList>
    </citation>
    <scope>NUCLEOTIDE SEQUENCE</scope>
    <source>
        <strain evidence="5">NBRC 109515</strain>
    </source>
</reference>
<dbReference type="AlphaFoldDB" id="A0A919RM67"/>
<sequence length="154" mass="17195">MTIHWRDRLGEMLHFRRLGERLGIDLDPWRLVGELSPAVRVFVAVIRALRGLEHGGGDGRPLILFDEPTALLPEAESARLIEMMRWLAAGGAGILFIIHRLAELMATCDKAAVIRDGSVVFERPTSEVSHDDYIEKFKGVEGEKLVPRPGSLFV</sequence>
<dbReference type="EMBL" id="BOOW01000043">
    <property type="protein sequence ID" value="GII96313.1"/>
    <property type="molecule type" value="Genomic_DNA"/>
</dbReference>
<keyword evidence="4" id="KW-0067">ATP-binding</keyword>
<dbReference type="GO" id="GO:0005524">
    <property type="term" value="F:ATP binding"/>
    <property type="evidence" value="ECO:0007669"/>
    <property type="project" value="UniProtKB-KW"/>
</dbReference>